<proteinExistence type="predicted"/>
<evidence type="ECO:0000313" key="3">
    <source>
        <dbReference type="EMBL" id="CEN56246.1"/>
    </source>
</evidence>
<dbReference type="EMBL" id="LN794158">
    <property type="protein sequence ID" value="CEN56246.1"/>
    <property type="molecule type" value="Genomic_DNA"/>
</dbReference>
<dbReference type="CDD" id="cd03809">
    <property type="entry name" value="GT4_MtfB-like"/>
    <property type="match status" value="1"/>
</dbReference>
<dbReference type="GO" id="GO:0009103">
    <property type="term" value="P:lipopolysaccharide biosynthetic process"/>
    <property type="evidence" value="ECO:0007669"/>
    <property type="project" value="TreeGrafter"/>
</dbReference>
<keyword evidence="4" id="KW-1185">Reference proteome</keyword>
<feature type="domain" description="Glycosyltransferase subfamily 4-like N-terminal" evidence="2">
    <location>
        <begin position="19"/>
        <end position="175"/>
    </location>
</feature>
<keyword evidence="1 3" id="KW-0808">Transferase</keyword>
<protein>
    <submittedName>
        <fullName evidence="3">Glycosyl transferase group 1</fullName>
    </submittedName>
</protein>
<gene>
    <name evidence="3" type="ORF">BN1209_1206</name>
</gene>
<dbReference type="Pfam" id="PF13692">
    <property type="entry name" value="Glyco_trans_1_4"/>
    <property type="match status" value="1"/>
</dbReference>
<dbReference type="InterPro" id="IPR028098">
    <property type="entry name" value="Glyco_trans_4-like_N"/>
</dbReference>
<organism evidence="3 4">
    <name type="scientific">Candidatus Methylopumilus turicensis</name>
    <dbReference type="NCBI Taxonomy" id="1581680"/>
    <lineage>
        <taxon>Bacteria</taxon>
        <taxon>Pseudomonadati</taxon>
        <taxon>Pseudomonadota</taxon>
        <taxon>Betaproteobacteria</taxon>
        <taxon>Nitrosomonadales</taxon>
        <taxon>Methylophilaceae</taxon>
        <taxon>Candidatus Methylopumilus</taxon>
    </lineage>
</organism>
<evidence type="ECO:0000256" key="1">
    <source>
        <dbReference type="ARBA" id="ARBA00022679"/>
    </source>
</evidence>
<evidence type="ECO:0000313" key="4">
    <source>
        <dbReference type="Proteomes" id="UP000056322"/>
    </source>
</evidence>
<evidence type="ECO:0000259" key="2">
    <source>
        <dbReference type="Pfam" id="PF13439"/>
    </source>
</evidence>
<reference evidence="4" key="1">
    <citation type="submission" date="2014-12" db="EMBL/GenBank/DDBJ databases">
        <authorList>
            <person name="Salcher M.M."/>
        </authorList>
    </citation>
    <scope>NUCLEOTIDE SEQUENCE [LARGE SCALE GENOMIC DNA]</scope>
    <source>
        <strain evidence="4">MMS-10A-171</strain>
    </source>
</reference>
<dbReference type="GO" id="GO:0016757">
    <property type="term" value="F:glycosyltransferase activity"/>
    <property type="evidence" value="ECO:0007669"/>
    <property type="project" value="InterPro"/>
</dbReference>
<accession>A0A0B7IVC7</accession>
<dbReference type="AlphaFoldDB" id="A0A0B7IVC7"/>
<dbReference type="KEGG" id="mbac:BN1209_1206"/>
<dbReference type="PANTHER" id="PTHR46401:SF2">
    <property type="entry name" value="GLYCOSYLTRANSFERASE WBBK-RELATED"/>
    <property type="match status" value="1"/>
</dbReference>
<sequence>MKIILFTHPHFLSSQSMPRFARMLEEAYLLRGHEVKVWSPQPVAYQLVPSGRFSKWAGYVDQYILFPLWVRRQLKKQPSDTLYVFCDQALGPWVPLVKNKAHIVHVHDLLALRSALGDVPENPTSWSGRIYQRYIRRGFKQAKHFISISNKTRDDLHHFGQVSAINSHVVYNGFNYPYSPMAKADAMRVLSDANLPAHFDGMLLHLGGSQWYKNLAGVIRIYIEYVNAEKNPLPLWCISPNPNPRVQALLKQVPSNGKVLFFQGIDNHALQAAYSLARAFVFPSLAEGFGWPIIEAQACGCPVLTSDAAPMNEIGGVACAYIPVLKPKDDAELWAKNASNTLIALLSLHDAARNKRVARGLTHVQQFNAEHAIESYLNHYQQVMLTTSHS</sequence>
<dbReference type="Proteomes" id="UP000056322">
    <property type="component" value="Chromosome 1"/>
</dbReference>
<dbReference type="Pfam" id="PF13439">
    <property type="entry name" value="Glyco_transf_4"/>
    <property type="match status" value="1"/>
</dbReference>
<dbReference type="PANTHER" id="PTHR46401">
    <property type="entry name" value="GLYCOSYLTRANSFERASE WBBK-RELATED"/>
    <property type="match status" value="1"/>
</dbReference>
<name>A0A0B7IVC7_9PROT</name>
<dbReference type="STRING" id="1581680.BN1209_1206"/>
<dbReference type="Gene3D" id="3.40.50.2000">
    <property type="entry name" value="Glycogen Phosphorylase B"/>
    <property type="match status" value="2"/>
</dbReference>
<dbReference type="HOGENOM" id="CLU_009583_27_1_4"/>
<dbReference type="SUPFAM" id="SSF53756">
    <property type="entry name" value="UDP-Glycosyltransferase/glycogen phosphorylase"/>
    <property type="match status" value="1"/>
</dbReference>